<dbReference type="VEuPathDB" id="FungiDB:FOXG_01357"/>
<organism evidence="1 2">
    <name type="scientific">Fusarium oxysporum (strain Fo5176)</name>
    <name type="common">Fusarium vascular wilt</name>
    <dbReference type="NCBI Taxonomy" id="660025"/>
    <lineage>
        <taxon>Eukaryota</taxon>
        <taxon>Fungi</taxon>
        <taxon>Dikarya</taxon>
        <taxon>Ascomycota</taxon>
        <taxon>Pezizomycotina</taxon>
        <taxon>Sordariomycetes</taxon>
        <taxon>Hypocreomycetidae</taxon>
        <taxon>Hypocreales</taxon>
        <taxon>Nectriaceae</taxon>
        <taxon>Fusarium</taxon>
        <taxon>Fusarium oxysporum species complex</taxon>
    </lineage>
</organism>
<name>A0A0D2XBT5_FUSOF</name>
<dbReference type="Proteomes" id="UP000002489">
    <property type="component" value="Unassembled WGS sequence"/>
</dbReference>
<protein>
    <submittedName>
        <fullName evidence="1">Uncharacterized protein</fullName>
    </submittedName>
</protein>
<dbReference type="Gene3D" id="1.20.120.1020">
    <property type="entry name" value="Prion-inhibition and propagation, HeLo domain"/>
    <property type="match status" value="1"/>
</dbReference>
<reference evidence="2" key="1">
    <citation type="journal article" date="2012" name="Mol. Plant Microbe Interact.">
        <title>A highly conserved effector in Fusarium oxysporum is required for full virulence on Arabidopsis.</title>
        <authorList>
            <person name="Thatcher L.F."/>
            <person name="Gardiner D.M."/>
            <person name="Kazan K."/>
            <person name="Manners J."/>
        </authorList>
    </citation>
    <scope>NUCLEOTIDE SEQUENCE [LARGE SCALE GENOMIC DNA]</scope>
    <source>
        <strain evidence="2">Fo5176</strain>
    </source>
</reference>
<sequence>MNRRYIRILVAFIFIYLRQATMTCKSDLLDIISTARGADLELEHLLVHLQWQRIRFYCWVQETGFTEAIIQDDERPAMQAWICWRLSRTIFAGDTFFPTSKGPWRT</sequence>
<dbReference type="EnsemblFungi" id="FOXG_01357T0">
    <property type="protein sequence ID" value="FOXG_01357P0"/>
    <property type="gene ID" value="FOXG_01357"/>
</dbReference>
<dbReference type="AlphaFoldDB" id="A0A0D2XBT5"/>
<dbReference type="InterPro" id="IPR038305">
    <property type="entry name" value="HeLo_sf"/>
</dbReference>
<reference evidence="1" key="2">
    <citation type="submission" date="2025-08" db="UniProtKB">
        <authorList>
            <consortium name="EnsemblFungi"/>
        </authorList>
    </citation>
    <scope>IDENTIFICATION</scope>
    <source>
        <strain evidence="1">4287 / CBS 123668 / FGSC 9935 / NRRL 34936</strain>
    </source>
</reference>
<accession>A0A0D2XBT5</accession>
<evidence type="ECO:0000313" key="1">
    <source>
        <dbReference type="EnsemblFungi" id="FOXG_01357P0"/>
    </source>
</evidence>
<proteinExistence type="predicted"/>
<gene>
    <name evidence="1" type="primary">28943619</name>
</gene>
<evidence type="ECO:0000313" key="2">
    <source>
        <dbReference type="Proteomes" id="UP000002489"/>
    </source>
</evidence>